<dbReference type="PANTHER" id="PTHR47165">
    <property type="entry name" value="OS03G0429900 PROTEIN"/>
    <property type="match status" value="1"/>
</dbReference>
<dbReference type="Pfam" id="PF02721">
    <property type="entry name" value="DUF223"/>
    <property type="match status" value="1"/>
</dbReference>
<dbReference type="PANTHER" id="PTHR47165:SF4">
    <property type="entry name" value="OS03G0429900 PROTEIN"/>
    <property type="match status" value="1"/>
</dbReference>
<keyword evidence="3" id="KW-1185">Reference proteome</keyword>
<evidence type="ECO:0000259" key="1">
    <source>
        <dbReference type="Pfam" id="PF02721"/>
    </source>
</evidence>
<dbReference type="Proteomes" id="UP000289738">
    <property type="component" value="Chromosome B10"/>
</dbReference>
<comment type="caution">
    <text evidence="2">The sequence shown here is derived from an EMBL/GenBank/DDBJ whole genome shotgun (WGS) entry which is preliminary data.</text>
</comment>
<dbReference type="Gene3D" id="2.40.50.140">
    <property type="entry name" value="Nucleic acid-binding proteins"/>
    <property type="match status" value="6"/>
</dbReference>
<sequence>MVSPRIPHSGLCFASIDEIDQMTKDDNFLIDFVGIITGVRKERDVASYGKLIKAMVLEVFTDGKRVQCNVFGNACDLLEYDNLQKYPRSPLIVLESFKIKAIEGGVILQNVINVSRLFINLDIPESVEFLSRFSVASYGFSKLVTNDLGYLVSKVDGDYFNPKESSNIQDLHSDNGDSHYFVIRIIKEVMDEPDWWYYSCVCGHAVVEHVDLYLCDSCASCVEHVMVKYGIQVKIQHGGCVVLFVLLDNAVTKLFEKTCSEAFLRIEEEFPVDPSVLAVCRSYSSQMFDDVVGEEKVFKVEIHSTAMLHGPIFPPIYDTYLQYATGEDYKTQVVCDNSIQSKTIEDIITDLISPNRCYSDAENGGFVFILGTISSVLKNHKWWFSTCLCVSFVSTNKNILSCDLCQLQCIDAVPRFYLKVVVSHSNGNNIFVLKDREVVQIIKTRCSSFLDNHPELNQGSYCKVVPLKLISVFCTKKLYSWLMLCLWAAAEMNEHKLLPLSRSCLDLLCGCCDPDSSIIIVNPVVKETKDSSGKHARDYTVYTGALGTMSLAIDALGKISPWKEAWSIEAKILTIWEDATIVNENMQKLLHMVLMDKQHHKIQATVEDDLITTFIDQLKEGDVFIISDFKVIPNHGLVRCSTSVVVAASTVIPNPGLSLTSRDQILQKCIDYEYLIDFVGVLCGLKKRRDVECNGKILKVLTLEVFADGKKISCNFVGDCPALIDMNTLKRYQRPLVVILQSFKIKVNGDKVSLQNVINISRVLINPDMQETVNFLNQYGIASHHFSRLRSNEVGDLVCVIDDESFYWKLIRTIDNLKGNNEDGQFFMVGKIKEIVEDPEWWVFFVFAVILLIKILVEDGTSYEMFILLDSAATKLLGRTCSDVFLLLEDEMDRIEHRYCPQFFHKLLGKEIVFKVQAKRISTQGYCGTFKIINVISDALFSTNFRLISASSYNNQVISGVPIQLHSINEMLADILCAKIYSSASRNIIDVLKHQKWWYYCCLCNALVSHIGNVFYCYLCRVECVDAIRSNIFILEDDEVMKILKKSCLDFLIDERNSSQSTDDYTVPNRMISQLMNKKIVFIVDPRPVEYELNTYLYVIHAVCDDVDIVKFLEDSSHDNQQQTVNHDFHARILSSQGSNLFGSHQPLTIREELRSAFRQCENTVEVVERMDECSG</sequence>
<evidence type="ECO:0000313" key="2">
    <source>
        <dbReference type="EMBL" id="RYQ82676.1"/>
    </source>
</evidence>
<dbReference type="EMBL" id="SDMP01000020">
    <property type="protein sequence ID" value="RYQ82676.1"/>
    <property type="molecule type" value="Genomic_DNA"/>
</dbReference>
<dbReference type="CDD" id="cd04480">
    <property type="entry name" value="RPA1_DBD_A_like"/>
    <property type="match status" value="1"/>
</dbReference>
<feature type="domain" description="Replication protein A 70 kDa DNA-binding subunit B/D first OB fold" evidence="1">
    <location>
        <begin position="554"/>
        <end position="642"/>
    </location>
</feature>
<evidence type="ECO:0000313" key="3">
    <source>
        <dbReference type="Proteomes" id="UP000289738"/>
    </source>
</evidence>
<accession>A0A444WYZ9</accession>
<gene>
    <name evidence="2" type="ORF">Ahy_B10g101256</name>
</gene>
<reference evidence="2 3" key="1">
    <citation type="submission" date="2019-01" db="EMBL/GenBank/DDBJ databases">
        <title>Sequencing of cultivated peanut Arachis hypogaea provides insights into genome evolution and oil improvement.</title>
        <authorList>
            <person name="Chen X."/>
        </authorList>
    </citation>
    <scope>NUCLEOTIDE SEQUENCE [LARGE SCALE GENOMIC DNA]</scope>
    <source>
        <strain evidence="3">cv. Fuhuasheng</strain>
        <tissue evidence="2">Leaves</tissue>
    </source>
</reference>
<protein>
    <recommendedName>
        <fullName evidence="1">Replication protein A 70 kDa DNA-binding subunit B/D first OB fold domain-containing protein</fullName>
    </recommendedName>
</protein>
<dbReference type="InterPro" id="IPR003871">
    <property type="entry name" value="RFA1B/D_OB_1st"/>
</dbReference>
<name>A0A444WYZ9_ARAHY</name>
<organism evidence="2 3">
    <name type="scientific">Arachis hypogaea</name>
    <name type="common">Peanut</name>
    <dbReference type="NCBI Taxonomy" id="3818"/>
    <lineage>
        <taxon>Eukaryota</taxon>
        <taxon>Viridiplantae</taxon>
        <taxon>Streptophyta</taxon>
        <taxon>Embryophyta</taxon>
        <taxon>Tracheophyta</taxon>
        <taxon>Spermatophyta</taxon>
        <taxon>Magnoliopsida</taxon>
        <taxon>eudicotyledons</taxon>
        <taxon>Gunneridae</taxon>
        <taxon>Pentapetalae</taxon>
        <taxon>rosids</taxon>
        <taxon>fabids</taxon>
        <taxon>Fabales</taxon>
        <taxon>Fabaceae</taxon>
        <taxon>Papilionoideae</taxon>
        <taxon>50 kb inversion clade</taxon>
        <taxon>dalbergioids sensu lato</taxon>
        <taxon>Dalbergieae</taxon>
        <taxon>Pterocarpus clade</taxon>
        <taxon>Arachis</taxon>
    </lineage>
</organism>
<dbReference type="STRING" id="3818.A0A444WYZ9"/>
<dbReference type="SUPFAM" id="SSF50249">
    <property type="entry name" value="Nucleic acid-binding proteins"/>
    <property type="match status" value="4"/>
</dbReference>
<proteinExistence type="predicted"/>
<dbReference type="InterPro" id="IPR012340">
    <property type="entry name" value="NA-bd_OB-fold"/>
</dbReference>
<dbReference type="AlphaFoldDB" id="A0A444WYZ9"/>